<reference evidence="5 6" key="1">
    <citation type="submission" date="2016-11" db="EMBL/GenBank/DDBJ databases">
        <authorList>
            <person name="Jaros S."/>
            <person name="Januszkiewicz K."/>
            <person name="Wedrychowicz H."/>
        </authorList>
    </citation>
    <scope>NUCLEOTIDE SEQUENCE [LARGE SCALE GENOMIC DNA]</scope>
    <source>
        <strain evidence="5 6">DSM 18231</strain>
    </source>
</reference>
<dbReference type="InterPro" id="IPR036465">
    <property type="entry name" value="vWFA_dom_sf"/>
</dbReference>
<dbReference type="Gene3D" id="3.40.50.410">
    <property type="entry name" value="von Willebrand factor, type A domain"/>
    <property type="match status" value="1"/>
</dbReference>
<evidence type="ECO:0000313" key="5">
    <source>
        <dbReference type="EMBL" id="SHH30242.1"/>
    </source>
</evidence>
<dbReference type="InterPro" id="IPR002035">
    <property type="entry name" value="VWF_A"/>
</dbReference>
<dbReference type="SUPFAM" id="SSF48452">
    <property type="entry name" value="TPR-like"/>
    <property type="match status" value="1"/>
</dbReference>
<keyword evidence="3" id="KW-1133">Transmembrane helix</keyword>
<gene>
    <name evidence="5" type="ORF">SAMN02744645_3275</name>
</gene>
<feature type="compositionally biased region" description="Polar residues" evidence="2">
    <location>
        <begin position="485"/>
        <end position="499"/>
    </location>
</feature>
<dbReference type="SMART" id="SM00028">
    <property type="entry name" value="TPR"/>
    <property type="match status" value="1"/>
</dbReference>
<evidence type="ECO:0000256" key="2">
    <source>
        <dbReference type="SAM" id="MobiDB-lite"/>
    </source>
</evidence>
<feature type="compositionally biased region" description="Low complexity" evidence="2">
    <location>
        <begin position="506"/>
        <end position="519"/>
    </location>
</feature>
<dbReference type="PANTHER" id="PTHR22550:SF14">
    <property type="entry name" value="VWFA DOMAIN-CONTAINING PROTEIN"/>
    <property type="match status" value="1"/>
</dbReference>
<dbReference type="Proteomes" id="UP000184000">
    <property type="component" value="Unassembled WGS sequence"/>
</dbReference>
<feature type="transmembrane region" description="Helical" evidence="3">
    <location>
        <begin position="12"/>
        <end position="29"/>
    </location>
</feature>
<feature type="domain" description="VWFA" evidence="4">
    <location>
        <begin position="95"/>
        <end position="199"/>
    </location>
</feature>
<evidence type="ECO:0000256" key="3">
    <source>
        <dbReference type="SAM" id="Phobius"/>
    </source>
</evidence>
<dbReference type="AlphaFoldDB" id="A0A1M5RV95"/>
<dbReference type="Gene3D" id="1.25.40.10">
    <property type="entry name" value="Tetratricopeptide repeat domain"/>
    <property type="match status" value="1"/>
</dbReference>
<proteinExistence type="predicted"/>
<dbReference type="InterPro" id="IPR019734">
    <property type="entry name" value="TPR_rpt"/>
</dbReference>
<feature type="region of interest" description="Disordered" evidence="2">
    <location>
        <begin position="446"/>
        <end position="560"/>
    </location>
</feature>
<accession>A0A1M5RV95</accession>
<dbReference type="GeneID" id="98638583"/>
<dbReference type="Pfam" id="PF13519">
    <property type="entry name" value="VWA_2"/>
    <property type="match status" value="1"/>
</dbReference>
<dbReference type="PROSITE" id="PS50005">
    <property type="entry name" value="TPR"/>
    <property type="match status" value="1"/>
</dbReference>
<keyword evidence="3" id="KW-0812">Transmembrane</keyword>
<sequence>MSELLPHLLRPFWVIVLPLPIWLLWRLWHRQRQTGRWQRLLPTAFHTALLTRGKLRNSKLPWILLGSAWLLGCMALLGPSWQQVEQPSLSRADPLVILLETTPAMLATDVRPSRLEQAKRKILDLLQTRQDTQTAVVVFAGSAHTLVPLTNDLATTQNLLDVLKPELMPESGHRADLAVAQGIDLLQQGANGRGRLLLIGSSLSKPERESIELLLEDGEQPLLLLGIGTEQGAPIAQEDGSFLKDDKGAIVIPRLDDNAMRRFANRIGGRYQQARVDDADLRSLGLLERNGKLLAQDETTRLDTWQDQGYWLLLPLLLLAACAGRRGWLFCLPLFLFIPQPASALSFDDLWLRPDQQGMRLLDSSRPGEAATRFTDHRWQGYARYQAGDFAGAAEQFSKGDSAADHYNRGNALARNDELQAAIEAYEQALQLDPGLDVARRNKATVEEALRQQQAQDNAQPDKPTPQEPTSETEPRMQPRGSKAPDTSSASTDQATEQSPSEHASEAASETLNEAASKSESAESESVTTDEQLAQAQDVPIDPEQDQAMNQWLRKIPDNPGELLRRKFLYEQRKRQELNQ</sequence>
<dbReference type="RefSeq" id="WP_073301968.1">
    <property type="nucleotide sequence ID" value="NZ_FQXA01000005.1"/>
</dbReference>
<evidence type="ECO:0000256" key="1">
    <source>
        <dbReference type="PROSITE-ProRule" id="PRU00339"/>
    </source>
</evidence>
<dbReference type="PROSITE" id="PS50293">
    <property type="entry name" value="TPR_REGION"/>
    <property type="match status" value="1"/>
</dbReference>
<organism evidence="5 6">
    <name type="scientific">Stutzerimonas xanthomarina DSM 18231</name>
    <dbReference type="NCBI Taxonomy" id="1403346"/>
    <lineage>
        <taxon>Bacteria</taxon>
        <taxon>Pseudomonadati</taxon>
        <taxon>Pseudomonadota</taxon>
        <taxon>Gammaproteobacteria</taxon>
        <taxon>Pseudomonadales</taxon>
        <taxon>Pseudomonadaceae</taxon>
        <taxon>Stutzerimonas</taxon>
    </lineage>
</organism>
<keyword evidence="1" id="KW-0802">TPR repeat</keyword>
<protein>
    <submittedName>
        <fullName evidence="5">Ca-activated chloride channel family protein</fullName>
    </submittedName>
</protein>
<dbReference type="InterPro" id="IPR011990">
    <property type="entry name" value="TPR-like_helical_dom_sf"/>
</dbReference>
<evidence type="ECO:0000259" key="4">
    <source>
        <dbReference type="Pfam" id="PF13519"/>
    </source>
</evidence>
<keyword evidence="3" id="KW-0472">Membrane</keyword>
<dbReference type="Pfam" id="PF00515">
    <property type="entry name" value="TPR_1"/>
    <property type="match status" value="1"/>
</dbReference>
<dbReference type="InterPro" id="IPR050768">
    <property type="entry name" value="UPF0353/GerABKA_families"/>
</dbReference>
<dbReference type="SUPFAM" id="SSF53300">
    <property type="entry name" value="vWA-like"/>
    <property type="match status" value="1"/>
</dbReference>
<feature type="repeat" description="TPR" evidence="1">
    <location>
        <begin position="403"/>
        <end position="436"/>
    </location>
</feature>
<feature type="transmembrane region" description="Helical" evidence="3">
    <location>
        <begin position="62"/>
        <end position="81"/>
    </location>
</feature>
<dbReference type="EMBL" id="FQXA01000005">
    <property type="protein sequence ID" value="SHH30242.1"/>
    <property type="molecule type" value="Genomic_DNA"/>
</dbReference>
<evidence type="ECO:0000313" key="6">
    <source>
        <dbReference type="Proteomes" id="UP000184000"/>
    </source>
</evidence>
<name>A0A1M5RV95_9GAMM</name>
<dbReference type="PANTHER" id="PTHR22550">
    <property type="entry name" value="SPORE GERMINATION PROTEIN"/>
    <property type="match status" value="1"/>
</dbReference>